<reference evidence="1" key="1">
    <citation type="submission" date="2020-11" db="EMBL/GenBank/DDBJ databases">
        <authorList>
            <person name="Tran Van P."/>
        </authorList>
    </citation>
    <scope>NUCLEOTIDE SEQUENCE</scope>
</reference>
<name>A0A7R8WKB0_9CRUS</name>
<sequence>MGSATFEMEVKVFRFLVLLSILMICLDQIQGNPVSRNSFDGSDVVGLNILGHRKRREVSFSMKFKDGGIDSSIQEGTLPEQIRNIQGSFTETLEKIKEIFETIPLIGGIIKAFETET</sequence>
<dbReference type="EMBL" id="OB666049">
    <property type="protein sequence ID" value="CAD7233325.1"/>
    <property type="molecule type" value="Genomic_DNA"/>
</dbReference>
<gene>
    <name evidence="1" type="ORF">CTOB1V02_LOCUS11148</name>
</gene>
<protein>
    <submittedName>
        <fullName evidence="1">Uncharacterized protein</fullName>
    </submittedName>
</protein>
<dbReference type="AlphaFoldDB" id="A0A7R8WKB0"/>
<proteinExistence type="predicted"/>
<accession>A0A7R8WKB0</accession>
<organism evidence="1">
    <name type="scientific">Cyprideis torosa</name>
    <dbReference type="NCBI Taxonomy" id="163714"/>
    <lineage>
        <taxon>Eukaryota</taxon>
        <taxon>Metazoa</taxon>
        <taxon>Ecdysozoa</taxon>
        <taxon>Arthropoda</taxon>
        <taxon>Crustacea</taxon>
        <taxon>Oligostraca</taxon>
        <taxon>Ostracoda</taxon>
        <taxon>Podocopa</taxon>
        <taxon>Podocopida</taxon>
        <taxon>Cytherocopina</taxon>
        <taxon>Cytheroidea</taxon>
        <taxon>Cytherideidae</taxon>
        <taxon>Cyprideis</taxon>
    </lineage>
</organism>
<evidence type="ECO:0000313" key="1">
    <source>
        <dbReference type="EMBL" id="CAD7233325.1"/>
    </source>
</evidence>